<keyword evidence="2" id="KW-1185">Reference proteome</keyword>
<proteinExistence type="predicted"/>
<name>A0ABD2D2N4_VESMC</name>
<accession>A0ABD2D2N4</accession>
<evidence type="ECO:0000313" key="2">
    <source>
        <dbReference type="Proteomes" id="UP001607303"/>
    </source>
</evidence>
<organism evidence="1 2">
    <name type="scientific">Vespula maculifrons</name>
    <name type="common">Eastern yellow jacket</name>
    <name type="synonym">Wasp</name>
    <dbReference type="NCBI Taxonomy" id="7453"/>
    <lineage>
        <taxon>Eukaryota</taxon>
        <taxon>Metazoa</taxon>
        <taxon>Ecdysozoa</taxon>
        <taxon>Arthropoda</taxon>
        <taxon>Hexapoda</taxon>
        <taxon>Insecta</taxon>
        <taxon>Pterygota</taxon>
        <taxon>Neoptera</taxon>
        <taxon>Endopterygota</taxon>
        <taxon>Hymenoptera</taxon>
        <taxon>Apocrita</taxon>
        <taxon>Aculeata</taxon>
        <taxon>Vespoidea</taxon>
        <taxon>Vespidae</taxon>
        <taxon>Vespinae</taxon>
        <taxon>Vespula</taxon>
    </lineage>
</organism>
<evidence type="ECO:0000313" key="1">
    <source>
        <dbReference type="EMBL" id="KAL2751650.1"/>
    </source>
</evidence>
<gene>
    <name evidence="1" type="ORF">V1477_000126</name>
</gene>
<dbReference type="AlphaFoldDB" id="A0ABD2D2N4"/>
<comment type="caution">
    <text evidence="1">The sequence shown here is derived from an EMBL/GenBank/DDBJ whole genome shotgun (WGS) entry which is preliminary data.</text>
</comment>
<protein>
    <submittedName>
        <fullName evidence="1">Uncharacterized protein</fullName>
    </submittedName>
</protein>
<dbReference type="Proteomes" id="UP001607303">
    <property type="component" value="Unassembled WGS sequence"/>
</dbReference>
<sequence>MTLKNISLIKIANTGDNFIICKTENIKTNQPIYYSRILITYSSIQQSHKLLKTKSRVKVQTNSSETFRKITDALKIRNTG</sequence>
<dbReference type="EMBL" id="JAYRBN010000002">
    <property type="protein sequence ID" value="KAL2751650.1"/>
    <property type="molecule type" value="Genomic_DNA"/>
</dbReference>
<reference evidence="1 2" key="1">
    <citation type="journal article" date="2024" name="Ann. Entomol. Soc. Am.">
        <title>Genomic analyses of the southern and eastern yellowjacket wasps (Hymenoptera: Vespidae) reveal evolutionary signatures of social life.</title>
        <authorList>
            <person name="Catto M.A."/>
            <person name="Caine P.B."/>
            <person name="Orr S.E."/>
            <person name="Hunt B.G."/>
            <person name="Goodisman M.A.D."/>
        </authorList>
    </citation>
    <scope>NUCLEOTIDE SEQUENCE [LARGE SCALE GENOMIC DNA]</scope>
    <source>
        <strain evidence="1">232</strain>
        <tissue evidence="1">Head and thorax</tissue>
    </source>
</reference>